<gene>
    <name evidence="1" type="ORF">BDV41DRAFT_425007</name>
</gene>
<protein>
    <submittedName>
        <fullName evidence="1">Uncharacterized protein</fullName>
    </submittedName>
</protein>
<reference evidence="2" key="1">
    <citation type="submission" date="2019-04" db="EMBL/GenBank/DDBJ databases">
        <title>Friends and foes A comparative genomics studyof 23 Aspergillus species from section Flavi.</title>
        <authorList>
            <consortium name="DOE Joint Genome Institute"/>
            <person name="Kjaerbolling I."/>
            <person name="Vesth T."/>
            <person name="Frisvad J.C."/>
            <person name="Nybo J.L."/>
            <person name="Theobald S."/>
            <person name="Kildgaard S."/>
            <person name="Isbrandt T."/>
            <person name="Kuo A."/>
            <person name="Sato A."/>
            <person name="Lyhne E.K."/>
            <person name="Kogle M.E."/>
            <person name="Wiebenga A."/>
            <person name="Kun R.S."/>
            <person name="Lubbers R.J."/>
            <person name="Makela M.R."/>
            <person name="Barry K."/>
            <person name="Chovatia M."/>
            <person name="Clum A."/>
            <person name="Daum C."/>
            <person name="Haridas S."/>
            <person name="He G."/>
            <person name="LaButti K."/>
            <person name="Lipzen A."/>
            <person name="Mondo S."/>
            <person name="Riley R."/>
            <person name="Salamov A."/>
            <person name="Simmons B.A."/>
            <person name="Magnuson J.K."/>
            <person name="Henrissat B."/>
            <person name="Mortensen U.H."/>
            <person name="Larsen T.O."/>
            <person name="Devries R.P."/>
            <person name="Grigoriev I.V."/>
            <person name="Machida M."/>
            <person name="Baker S.E."/>
            <person name="Andersen M.R."/>
        </authorList>
    </citation>
    <scope>NUCLEOTIDE SEQUENCE [LARGE SCALE GENOMIC DNA]</scope>
    <source>
        <strain evidence="2">CBS 130015</strain>
    </source>
</reference>
<sequence>MEGSKNGSIWDNDVGCLHQAFVLCILKLKKRIVCGTNHVTSFKRDQISYRTSTSHDSPWPPQFLNPPPSCRVPPLPIARGNRPIKTMKWFSSPVTVY</sequence>
<dbReference type="Proteomes" id="UP000325433">
    <property type="component" value="Unassembled WGS sequence"/>
</dbReference>
<name>A0A5N6VN87_9EURO</name>
<organism evidence="1 2">
    <name type="scientific">Aspergillus transmontanensis</name>
    <dbReference type="NCBI Taxonomy" id="1034304"/>
    <lineage>
        <taxon>Eukaryota</taxon>
        <taxon>Fungi</taxon>
        <taxon>Dikarya</taxon>
        <taxon>Ascomycota</taxon>
        <taxon>Pezizomycotina</taxon>
        <taxon>Eurotiomycetes</taxon>
        <taxon>Eurotiomycetidae</taxon>
        <taxon>Eurotiales</taxon>
        <taxon>Aspergillaceae</taxon>
        <taxon>Aspergillus</taxon>
        <taxon>Aspergillus subgen. Circumdati</taxon>
    </lineage>
</organism>
<dbReference type="EMBL" id="ML738364">
    <property type="protein sequence ID" value="KAE8309626.1"/>
    <property type="molecule type" value="Genomic_DNA"/>
</dbReference>
<keyword evidence="2" id="KW-1185">Reference proteome</keyword>
<proteinExistence type="predicted"/>
<dbReference type="AlphaFoldDB" id="A0A5N6VN87"/>
<evidence type="ECO:0000313" key="1">
    <source>
        <dbReference type="EMBL" id="KAE8309626.1"/>
    </source>
</evidence>
<accession>A0A5N6VN87</accession>
<evidence type="ECO:0000313" key="2">
    <source>
        <dbReference type="Proteomes" id="UP000325433"/>
    </source>
</evidence>